<accession>X1V1Y4</accession>
<reference evidence="1" key="1">
    <citation type="journal article" date="2014" name="Front. Microbiol.">
        <title>High frequency of phylogenetically diverse reductive dehalogenase-homologous genes in deep subseafloor sedimentary metagenomes.</title>
        <authorList>
            <person name="Kawai M."/>
            <person name="Futagami T."/>
            <person name="Toyoda A."/>
            <person name="Takaki Y."/>
            <person name="Nishi S."/>
            <person name="Hori S."/>
            <person name="Arai W."/>
            <person name="Tsubouchi T."/>
            <person name="Morono Y."/>
            <person name="Uchiyama I."/>
            <person name="Ito T."/>
            <person name="Fujiyama A."/>
            <person name="Inagaki F."/>
            <person name="Takami H."/>
        </authorList>
    </citation>
    <scope>NUCLEOTIDE SEQUENCE</scope>
    <source>
        <strain evidence="1">Expedition CK06-06</strain>
    </source>
</reference>
<name>X1V1Y4_9ZZZZ</name>
<proteinExistence type="predicted"/>
<sequence>TINSLVGVIKSALCNMYLIIKCLNLDFLA</sequence>
<evidence type="ECO:0000313" key="1">
    <source>
        <dbReference type="EMBL" id="GAJ06171.1"/>
    </source>
</evidence>
<organism evidence="1">
    <name type="scientific">marine sediment metagenome</name>
    <dbReference type="NCBI Taxonomy" id="412755"/>
    <lineage>
        <taxon>unclassified sequences</taxon>
        <taxon>metagenomes</taxon>
        <taxon>ecological metagenomes</taxon>
    </lineage>
</organism>
<dbReference type="EMBL" id="BARW01034415">
    <property type="protein sequence ID" value="GAJ06171.1"/>
    <property type="molecule type" value="Genomic_DNA"/>
</dbReference>
<dbReference type="AlphaFoldDB" id="X1V1Y4"/>
<comment type="caution">
    <text evidence="1">The sequence shown here is derived from an EMBL/GenBank/DDBJ whole genome shotgun (WGS) entry which is preliminary data.</text>
</comment>
<gene>
    <name evidence="1" type="ORF">S12H4_53948</name>
</gene>
<feature type="non-terminal residue" evidence="1">
    <location>
        <position position="1"/>
    </location>
</feature>
<protein>
    <submittedName>
        <fullName evidence="1">Uncharacterized protein</fullName>
    </submittedName>
</protein>